<reference evidence="5" key="1">
    <citation type="submission" date="2012-06" db="EMBL/GenBank/DDBJ databases">
        <title>The genome sequence of Coniosporium apollinis CBS 100218.</title>
        <authorList>
            <consortium name="The Broad Institute Genome Sequencing Platform"/>
            <person name="Cuomo C."/>
            <person name="Gorbushina A."/>
            <person name="Noack S."/>
            <person name="Walker B."/>
            <person name="Young S.K."/>
            <person name="Zeng Q."/>
            <person name="Gargeya S."/>
            <person name="Fitzgerald M."/>
            <person name="Haas B."/>
            <person name="Abouelleil A."/>
            <person name="Alvarado L."/>
            <person name="Arachchi H.M."/>
            <person name="Berlin A.M."/>
            <person name="Chapman S.B."/>
            <person name="Goldberg J."/>
            <person name="Griggs A."/>
            <person name="Gujja S."/>
            <person name="Hansen M."/>
            <person name="Howarth C."/>
            <person name="Imamovic A."/>
            <person name="Larimer J."/>
            <person name="McCowan C."/>
            <person name="Montmayeur A."/>
            <person name="Murphy C."/>
            <person name="Neiman D."/>
            <person name="Pearson M."/>
            <person name="Priest M."/>
            <person name="Roberts A."/>
            <person name="Saif S."/>
            <person name="Shea T."/>
            <person name="Sisk P."/>
            <person name="Sykes S."/>
            <person name="Wortman J."/>
            <person name="Nusbaum C."/>
            <person name="Birren B."/>
        </authorList>
    </citation>
    <scope>NUCLEOTIDE SEQUENCE [LARGE SCALE GENOMIC DNA]</scope>
    <source>
        <strain evidence="5">CBS 100218</strain>
    </source>
</reference>
<feature type="signal peptide" evidence="3">
    <location>
        <begin position="1"/>
        <end position="26"/>
    </location>
</feature>
<evidence type="ECO:0000313" key="4">
    <source>
        <dbReference type="EMBL" id="EON63847.1"/>
    </source>
</evidence>
<gene>
    <name evidence="4" type="ORF">W97_03075</name>
</gene>
<dbReference type="Proteomes" id="UP000016924">
    <property type="component" value="Unassembled WGS sequence"/>
</dbReference>
<keyword evidence="5" id="KW-1185">Reference proteome</keyword>
<evidence type="ECO:0000256" key="1">
    <source>
        <dbReference type="SAM" id="MobiDB-lite"/>
    </source>
</evidence>
<sequence>MLQLPRKLSRAMVLALLSLAIASTFSTRTFIDAPATTTTIQPQSSNNNSNFISTKISFPRVDQWSTTAPAPSTFTTVAVPSLEPRAVAPPLQSPRRKVDKLGWAKAWWVQPASYGLLLFDFGSLLVLISFWAKGWMDCRMNLTLSHRQPPRAPSPRAADDLTNYRQLQRSLLRAQQLADATAAMTTSPSPPRERAWTRFSEPSPAADTSSINGPGGASNRREAPLPPTPQGWRRYGAHAREYETWRRGRRERVQPRQSETQRQSHTLGPEPLPRRPPAQPRRLRCTPREMDVEEGQMFRVLGQVGFGAGADQGNRAGMASMGETENRVGDAAETRLQDRERQTGDRTGTGTWIEPGANIETHREPEPEAGRPIGTEAAEAETGDRARGM</sequence>
<feature type="compositionally biased region" description="Pro residues" evidence="1">
    <location>
        <begin position="270"/>
        <end position="279"/>
    </location>
</feature>
<dbReference type="EMBL" id="JH767565">
    <property type="protein sequence ID" value="EON63847.1"/>
    <property type="molecule type" value="Genomic_DNA"/>
</dbReference>
<feature type="compositionally biased region" description="Basic and acidic residues" evidence="1">
    <location>
        <begin position="238"/>
        <end position="254"/>
    </location>
</feature>
<dbReference type="RefSeq" id="XP_007779164.1">
    <property type="nucleotide sequence ID" value="XM_007780974.1"/>
</dbReference>
<organism evidence="4 5">
    <name type="scientific">Coniosporium apollinis (strain CBS 100218)</name>
    <name type="common">Rock-inhabiting black yeast</name>
    <dbReference type="NCBI Taxonomy" id="1168221"/>
    <lineage>
        <taxon>Eukaryota</taxon>
        <taxon>Fungi</taxon>
        <taxon>Dikarya</taxon>
        <taxon>Ascomycota</taxon>
        <taxon>Pezizomycotina</taxon>
        <taxon>Dothideomycetes</taxon>
        <taxon>Dothideomycetes incertae sedis</taxon>
        <taxon>Coniosporium</taxon>
    </lineage>
</organism>
<feature type="compositionally biased region" description="Basic and acidic residues" evidence="1">
    <location>
        <begin position="324"/>
        <end position="344"/>
    </location>
</feature>
<feature type="chain" id="PRO_5004450657" description="Transmembrane protein" evidence="3">
    <location>
        <begin position="27"/>
        <end position="389"/>
    </location>
</feature>
<evidence type="ECO:0000256" key="3">
    <source>
        <dbReference type="SAM" id="SignalP"/>
    </source>
</evidence>
<feature type="compositionally biased region" description="Polar residues" evidence="1">
    <location>
        <begin position="257"/>
        <end position="266"/>
    </location>
</feature>
<evidence type="ECO:0000313" key="5">
    <source>
        <dbReference type="Proteomes" id="UP000016924"/>
    </source>
</evidence>
<keyword evidence="2" id="KW-0472">Membrane</keyword>
<dbReference type="HOGENOM" id="CLU_709824_0_0_1"/>
<feature type="transmembrane region" description="Helical" evidence="2">
    <location>
        <begin position="112"/>
        <end position="132"/>
    </location>
</feature>
<accession>R7YPM0</accession>
<proteinExistence type="predicted"/>
<feature type="region of interest" description="Disordered" evidence="1">
    <location>
        <begin position="322"/>
        <end position="389"/>
    </location>
</feature>
<evidence type="ECO:0000256" key="2">
    <source>
        <dbReference type="SAM" id="Phobius"/>
    </source>
</evidence>
<keyword evidence="2" id="KW-1133">Transmembrane helix</keyword>
<keyword evidence="3" id="KW-0732">Signal</keyword>
<protein>
    <recommendedName>
        <fullName evidence="6">Transmembrane protein</fullName>
    </recommendedName>
</protein>
<keyword evidence="2" id="KW-0812">Transmembrane</keyword>
<evidence type="ECO:0008006" key="6">
    <source>
        <dbReference type="Google" id="ProtNLM"/>
    </source>
</evidence>
<name>R7YPM0_CONA1</name>
<feature type="region of interest" description="Disordered" evidence="1">
    <location>
        <begin position="176"/>
        <end position="282"/>
    </location>
</feature>
<dbReference type="OrthoDB" id="10550664at2759"/>
<dbReference type="AlphaFoldDB" id="R7YPM0"/>
<dbReference type="GeneID" id="19900386"/>
<feature type="compositionally biased region" description="Basic and acidic residues" evidence="1">
    <location>
        <begin position="360"/>
        <end position="369"/>
    </location>
</feature>